<evidence type="ECO:0000313" key="1">
    <source>
        <dbReference type="EMBL" id="TRM60828.1"/>
    </source>
</evidence>
<evidence type="ECO:0000313" key="2">
    <source>
        <dbReference type="Proteomes" id="UP000320762"/>
    </source>
</evidence>
<organism evidence="1 2">
    <name type="scientific">Schizophyllum amplum</name>
    <dbReference type="NCBI Taxonomy" id="97359"/>
    <lineage>
        <taxon>Eukaryota</taxon>
        <taxon>Fungi</taxon>
        <taxon>Dikarya</taxon>
        <taxon>Basidiomycota</taxon>
        <taxon>Agaricomycotina</taxon>
        <taxon>Agaricomycetes</taxon>
        <taxon>Agaricomycetidae</taxon>
        <taxon>Agaricales</taxon>
        <taxon>Schizophyllaceae</taxon>
        <taxon>Schizophyllum</taxon>
    </lineage>
</organism>
<accession>A0A550C7P1</accession>
<proteinExistence type="predicted"/>
<keyword evidence="2" id="KW-1185">Reference proteome</keyword>
<protein>
    <submittedName>
        <fullName evidence="1">Uncharacterized protein</fullName>
    </submittedName>
</protein>
<comment type="caution">
    <text evidence="1">The sequence shown here is derived from an EMBL/GenBank/DDBJ whole genome shotgun (WGS) entry which is preliminary data.</text>
</comment>
<dbReference type="AlphaFoldDB" id="A0A550C7P1"/>
<dbReference type="EMBL" id="VDMD01000020">
    <property type="protein sequence ID" value="TRM60828.1"/>
    <property type="molecule type" value="Genomic_DNA"/>
</dbReference>
<reference evidence="1 2" key="1">
    <citation type="journal article" date="2019" name="New Phytol.">
        <title>Comparative genomics reveals unique wood-decay strategies and fruiting body development in the Schizophyllaceae.</title>
        <authorList>
            <person name="Almasi E."/>
            <person name="Sahu N."/>
            <person name="Krizsan K."/>
            <person name="Balint B."/>
            <person name="Kovacs G.M."/>
            <person name="Kiss B."/>
            <person name="Cseklye J."/>
            <person name="Drula E."/>
            <person name="Henrissat B."/>
            <person name="Nagy I."/>
            <person name="Chovatia M."/>
            <person name="Adam C."/>
            <person name="LaButti K."/>
            <person name="Lipzen A."/>
            <person name="Riley R."/>
            <person name="Grigoriev I.V."/>
            <person name="Nagy L.G."/>
        </authorList>
    </citation>
    <scope>NUCLEOTIDE SEQUENCE [LARGE SCALE GENOMIC DNA]</scope>
    <source>
        <strain evidence="1 2">NL-1724</strain>
    </source>
</reference>
<sequence>MFTDILPPSAYDPSTLGNLPPPGAYHPGIFPRSVFTSTLPVHASSRMQAPMLPPFFAAPPPPFAAPSTSFAHPPHSSFFPPPPAAMSTSSPEINLSRICGWHDEMDGRFIECTAHIAGSSKGRLFEAFKAHLEGAHGIVHQQSMYHTCHVRKMNGEPCLERRVKMAEHILKMHKDS</sequence>
<name>A0A550C7P1_9AGAR</name>
<gene>
    <name evidence="1" type="ORF">BD626DRAFT_504005</name>
</gene>
<dbReference type="Proteomes" id="UP000320762">
    <property type="component" value="Unassembled WGS sequence"/>
</dbReference>